<evidence type="ECO:0000313" key="3">
    <source>
        <dbReference type="Proteomes" id="UP000324800"/>
    </source>
</evidence>
<evidence type="ECO:0000259" key="1">
    <source>
        <dbReference type="Pfam" id="PF03184"/>
    </source>
</evidence>
<proteinExistence type="predicted"/>
<sequence>MQKRVTLDAAIHATGLRFNEDVIIVHKFKRYVNMPIFRAWMIDAFISYVDYLRPEKLEINEEAIFVMENLKKYKNEEGLQFIADIRIRSVFIPLNNSHALQVEDLIVFCKFKQEFRKANNTSESKTQPQFVARLVAATEEATTPSGNCATFKRAVIISEPVDGRYIAKIDEAENNARMAELHPGDLGQN</sequence>
<feature type="domain" description="DDE-1" evidence="1">
    <location>
        <begin position="35"/>
        <end position="126"/>
    </location>
</feature>
<dbReference type="AlphaFoldDB" id="A0A5J4U4G6"/>
<dbReference type="GO" id="GO:0003676">
    <property type="term" value="F:nucleic acid binding"/>
    <property type="evidence" value="ECO:0007669"/>
    <property type="project" value="InterPro"/>
</dbReference>
<organism evidence="2 3">
    <name type="scientific">Streblomastix strix</name>
    <dbReference type="NCBI Taxonomy" id="222440"/>
    <lineage>
        <taxon>Eukaryota</taxon>
        <taxon>Metamonada</taxon>
        <taxon>Preaxostyla</taxon>
        <taxon>Oxymonadida</taxon>
        <taxon>Streblomastigidae</taxon>
        <taxon>Streblomastix</taxon>
    </lineage>
</organism>
<comment type="caution">
    <text evidence="2">The sequence shown here is derived from an EMBL/GenBank/DDBJ whole genome shotgun (WGS) entry which is preliminary data.</text>
</comment>
<dbReference type="InterPro" id="IPR004875">
    <property type="entry name" value="DDE_SF_endonuclease_dom"/>
</dbReference>
<dbReference type="Proteomes" id="UP000324800">
    <property type="component" value="Unassembled WGS sequence"/>
</dbReference>
<dbReference type="OrthoDB" id="5231586at2759"/>
<evidence type="ECO:0000313" key="2">
    <source>
        <dbReference type="EMBL" id="KAA6365224.1"/>
    </source>
</evidence>
<accession>A0A5J4U4G6</accession>
<dbReference type="EMBL" id="SNRW01020686">
    <property type="protein sequence ID" value="KAA6365224.1"/>
    <property type="molecule type" value="Genomic_DNA"/>
</dbReference>
<gene>
    <name evidence="2" type="ORF">EZS28_039249</name>
</gene>
<protein>
    <recommendedName>
        <fullName evidence="1">DDE-1 domain-containing protein</fullName>
    </recommendedName>
</protein>
<dbReference type="Pfam" id="PF03184">
    <property type="entry name" value="DDE_1"/>
    <property type="match status" value="1"/>
</dbReference>
<name>A0A5J4U4G6_9EUKA</name>
<reference evidence="2 3" key="1">
    <citation type="submission" date="2019-03" db="EMBL/GenBank/DDBJ databases">
        <title>Single cell metagenomics reveals metabolic interactions within the superorganism composed of flagellate Streblomastix strix and complex community of Bacteroidetes bacteria on its surface.</title>
        <authorList>
            <person name="Treitli S.C."/>
            <person name="Kolisko M."/>
            <person name="Husnik F."/>
            <person name="Keeling P."/>
            <person name="Hampl V."/>
        </authorList>
    </citation>
    <scope>NUCLEOTIDE SEQUENCE [LARGE SCALE GENOMIC DNA]</scope>
    <source>
        <strain evidence="2">ST1C</strain>
    </source>
</reference>